<dbReference type="Pfam" id="PF00023">
    <property type="entry name" value="Ank"/>
    <property type="match status" value="1"/>
</dbReference>
<dbReference type="PROSITE" id="PS50088">
    <property type="entry name" value="ANK_REPEAT"/>
    <property type="match status" value="1"/>
</dbReference>
<dbReference type="InterPro" id="IPR011009">
    <property type="entry name" value="Kinase-like_dom_sf"/>
</dbReference>
<evidence type="ECO:0000313" key="7">
    <source>
        <dbReference type="Proteomes" id="UP001431209"/>
    </source>
</evidence>
<evidence type="ECO:0000256" key="2">
    <source>
        <dbReference type="ARBA" id="ARBA00023043"/>
    </source>
</evidence>
<dbReference type="PANTHER" id="PTHR24198:SF165">
    <property type="entry name" value="ANKYRIN REPEAT-CONTAINING PROTEIN-RELATED"/>
    <property type="match status" value="1"/>
</dbReference>
<evidence type="ECO:0000256" key="3">
    <source>
        <dbReference type="PROSITE-ProRule" id="PRU00023"/>
    </source>
</evidence>
<dbReference type="SUPFAM" id="SSF48403">
    <property type="entry name" value="Ankyrin repeat"/>
    <property type="match status" value="2"/>
</dbReference>
<accession>A0AAW2YLN8</accession>
<dbReference type="Pfam" id="PF07714">
    <property type="entry name" value="PK_Tyr_Ser-Thr"/>
    <property type="match status" value="1"/>
</dbReference>
<sequence length="1211" mass="137469">MLFDSEEEDVPQEQRYVIIMVCREIDGKYFKKFKEFQIPVVEQRISKWCGLDYLRYKEVTTFKNAVERSNNWCNYKHHMISDVELSSKDLKHGKCYMVFGSLNDKELEKLKKLEEEKNQKKKIIKSMSHIANLSEEYATTLVDSYLCENANGEDTLENVLLAFYFSSTNQTIEDRLFNFIKEGNIETVKLLLSFKSLNLQHTDMSGCNIVHHAATSAKGKDMLNLILKIPVVQELIDVRDTRFNSTPIRYAAVMDKADSFEILFNNGATVYDDLEQNIVQEALTERAYEVTTILLQYIRDGKININPNEGGQGLAEPLILTACRQGVFTIVSQLCNLNVDLSVVDYKGYTPLMLCAKQGDRQDLGPLDTNTNYDQFISYELCMTALAQTNRVDFNYQKESNGKTALMMCVKRQNEENISIIVHLTNCDLQSGKQQTALSLALALRSADTLCSTIAKYTKDLNRTFGACHITLLQIAACKGYHQTIHTLLSRGADPNITAEHLSHSEDGGYFALFNASHSMKLMAVKALVNHADLNQTTLLTKYTATHDAASTGQADILEALLETGKINVNMQDVFGRTPLHLAYTSGNALCVRLLIARGADESIMDRYGYAPKYYSQSPFGQLWINSSKVQLTLKLSDEEEEYRGGLFDGESLKAVHIRKYPLENINDKESKLLSIMNDLVHFYTKCRSISSHEEFQIESPIAVTVFFDNIFVVSDIFTTKSLMSETFSDALMRPEPRYLTSENIKTASSNDSITIAKRITLLLAILHSHHITHGNINHSTLRVVNPSKKISLTRFPDDYTFEQLNTSSTFTAPEIMYRRESNIRESTSTKSDIYAIGIYLYELLTGSDYDRSDAQRRILTFMNTPDTSNGLQLLIHIVQCMDSNENARPTAQSLYKSILDCQIDPKGNDDRHSISKIQNEMLYDKIRNIYNLHPDAKKIYPAKNNLEKAIERIKKNANLNESEITCMDEIVNVCNDIKMNASENCYELIGRQLDVTSDKDMFVVLDVIRVLLLNPVVMSNLLTKHFEIMNKMVNLMDHVKNANSKMMLLRCLCHVTSNDQGLQFLFSDKKCVEKMLKFVTEIIKSDGDAKFVMDFKIPASSILLHSRRYLMRVSSKEMIGELIGVMKNKSGDENVAKSIGICLVFILNHSPKLLCEEHTSDLVLCSNIIEKLDPKLFESLISIANRIKSQEDCIKILTELSKKIEQDGNK</sequence>
<dbReference type="Gene3D" id="1.25.10.10">
    <property type="entry name" value="Leucine-rich Repeat Variant"/>
    <property type="match status" value="1"/>
</dbReference>
<dbReference type="GO" id="GO:0005524">
    <property type="term" value="F:ATP binding"/>
    <property type="evidence" value="ECO:0007669"/>
    <property type="project" value="InterPro"/>
</dbReference>
<feature type="coiled-coil region" evidence="4">
    <location>
        <begin position="103"/>
        <end position="130"/>
    </location>
</feature>
<dbReference type="SMART" id="SM00248">
    <property type="entry name" value="ANK"/>
    <property type="match status" value="8"/>
</dbReference>
<proteinExistence type="predicted"/>
<feature type="repeat" description="ANK" evidence="3">
    <location>
        <begin position="575"/>
        <end position="607"/>
    </location>
</feature>
<dbReference type="InterPro" id="IPR000719">
    <property type="entry name" value="Prot_kinase_dom"/>
</dbReference>
<dbReference type="InterPro" id="IPR013535">
    <property type="entry name" value="PUL_dom"/>
</dbReference>
<dbReference type="GO" id="GO:0004672">
    <property type="term" value="F:protein kinase activity"/>
    <property type="evidence" value="ECO:0007669"/>
    <property type="project" value="InterPro"/>
</dbReference>
<dbReference type="Gene3D" id="1.25.40.20">
    <property type="entry name" value="Ankyrin repeat-containing domain"/>
    <property type="match status" value="3"/>
</dbReference>
<dbReference type="Pfam" id="PF12796">
    <property type="entry name" value="Ank_2"/>
    <property type="match status" value="1"/>
</dbReference>
<protein>
    <submittedName>
        <fullName evidence="6">Ankrd52</fullName>
    </submittedName>
</protein>
<dbReference type="Gene3D" id="1.10.510.10">
    <property type="entry name" value="Transferase(Phosphotransferase) domain 1"/>
    <property type="match status" value="1"/>
</dbReference>
<keyword evidence="7" id="KW-1185">Reference proteome</keyword>
<dbReference type="InterPro" id="IPR011989">
    <property type="entry name" value="ARM-like"/>
</dbReference>
<comment type="caution">
    <text evidence="6">The sequence shown here is derived from an EMBL/GenBank/DDBJ whole genome shotgun (WGS) entry which is preliminary data.</text>
</comment>
<evidence type="ECO:0000256" key="1">
    <source>
        <dbReference type="ARBA" id="ARBA00022737"/>
    </source>
</evidence>
<organism evidence="6 7">
    <name type="scientific">Acrasis kona</name>
    <dbReference type="NCBI Taxonomy" id="1008807"/>
    <lineage>
        <taxon>Eukaryota</taxon>
        <taxon>Discoba</taxon>
        <taxon>Heterolobosea</taxon>
        <taxon>Tetramitia</taxon>
        <taxon>Eutetramitia</taxon>
        <taxon>Acrasidae</taxon>
        <taxon>Acrasis</taxon>
    </lineage>
</organism>
<gene>
    <name evidence="6" type="ORF">AKO1_005502</name>
</gene>
<dbReference type="EMBL" id="JAOPGA020000192">
    <property type="protein sequence ID" value="KAL0477569.1"/>
    <property type="molecule type" value="Genomic_DNA"/>
</dbReference>
<evidence type="ECO:0000256" key="4">
    <source>
        <dbReference type="SAM" id="Coils"/>
    </source>
</evidence>
<evidence type="ECO:0000313" key="6">
    <source>
        <dbReference type="EMBL" id="KAL0477569.1"/>
    </source>
</evidence>
<reference evidence="6 7" key="1">
    <citation type="submission" date="2024-03" db="EMBL/GenBank/DDBJ databases">
        <title>The Acrasis kona genome and developmental transcriptomes reveal deep origins of eukaryotic multicellular pathways.</title>
        <authorList>
            <person name="Sheikh S."/>
            <person name="Fu C.-J."/>
            <person name="Brown M.W."/>
            <person name="Baldauf S.L."/>
        </authorList>
    </citation>
    <scope>NUCLEOTIDE SEQUENCE [LARGE SCALE GENOMIC DNA]</scope>
    <source>
        <strain evidence="6 7">ATCC MYA-3509</strain>
    </source>
</reference>
<keyword evidence="4" id="KW-0175">Coiled coil</keyword>
<dbReference type="SUPFAM" id="SSF56112">
    <property type="entry name" value="Protein kinase-like (PK-like)"/>
    <property type="match status" value="1"/>
</dbReference>
<keyword evidence="2 3" id="KW-0040">ANK repeat</keyword>
<keyword evidence="1" id="KW-0677">Repeat</keyword>
<dbReference type="PANTHER" id="PTHR24198">
    <property type="entry name" value="ANKYRIN REPEAT AND PROTEIN KINASE DOMAIN-CONTAINING PROTEIN"/>
    <property type="match status" value="1"/>
</dbReference>
<dbReference type="InterPro" id="IPR001245">
    <property type="entry name" value="Ser-Thr/Tyr_kinase_cat_dom"/>
</dbReference>
<dbReference type="InterPro" id="IPR002110">
    <property type="entry name" value="Ankyrin_rpt"/>
</dbReference>
<name>A0AAW2YLN8_9EUKA</name>
<feature type="domain" description="Protein kinase" evidence="5">
    <location>
        <begin position="609"/>
        <end position="904"/>
    </location>
</feature>
<dbReference type="PROSITE" id="PS50011">
    <property type="entry name" value="PROTEIN_KINASE_DOM"/>
    <property type="match status" value="1"/>
</dbReference>
<evidence type="ECO:0000259" key="5">
    <source>
        <dbReference type="PROSITE" id="PS50011"/>
    </source>
</evidence>
<dbReference type="AlphaFoldDB" id="A0AAW2YLN8"/>
<dbReference type="Pfam" id="PF08324">
    <property type="entry name" value="PUL"/>
    <property type="match status" value="1"/>
</dbReference>
<dbReference type="Proteomes" id="UP001431209">
    <property type="component" value="Unassembled WGS sequence"/>
</dbReference>
<dbReference type="PROSITE" id="PS50297">
    <property type="entry name" value="ANK_REP_REGION"/>
    <property type="match status" value="1"/>
</dbReference>
<dbReference type="InterPro" id="IPR036770">
    <property type="entry name" value="Ankyrin_rpt-contain_sf"/>
</dbReference>